<keyword evidence="6 10" id="KW-0692">RNA repair</keyword>
<dbReference type="GO" id="GO:0000287">
    <property type="term" value="F:magnesium ion binding"/>
    <property type="evidence" value="ECO:0007669"/>
    <property type="project" value="UniProtKB-UniRule"/>
</dbReference>
<keyword evidence="4 10" id="KW-0548">Nucleotidyltransferase</keyword>
<evidence type="ECO:0000256" key="1">
    <source>
        <dbReference type="ARBA" id="ARBA00001946"/>
    </source>
</evidence>
<feature type="binding site" evidence="10">
    <location>
        <position position="31"/>
    </location>
    <ligand>
        <name>CTP</name>
        <dbReference type="ChEBI" id="CHEBI:37563"/>
    </ligand>
</feature>
<dbReference type="Pfam" id="PF13735">
    <property type="entry name" value="tRNA_NucTran2_2"/>
    <property type="match status" value="1"/>
</dbReference>
<dbReference type="Proteomes" id="UP000198642">
    <property type="component" value="Unassembled WGS sequence"/>
</dbReference>
<dbReference type="InterPro" id="IPR050264">
    <property type="entry name" value="Bact_CCA-adding_enz_type3_sf"/>
</dbReference>
<dbReference type="NCBIfam" id="NF009814">
    <property type="entry name" value="PRK13299.1"/>
    <property type="match status" value="1"/>
</dbReference>
<dbReference type="STRING" id="237679.SAMN04488072_101338"/>
<dbReference type="Gene3D" id="1.10.246.80">
    <property type="match status" value="1"/>
</dbReference>
<dbReference type="SUPFAM" id="SSF81891">
    <property type="entry name" value="Poly A polymerase C-terminal region-like"/>
    <property type="match status" value="1"/>
</dbReference>
<reference evidence="13 14" key="1">
    <citation type="submission" date="2016-10" db="EMBL/GenBank/DDBJ databases">
        <authorList>
            <person name="de Groot N.N."/>
        </authorList>
    </citation>
    <scope>NUCLEOTIDE SEQUENCE [LARGE SCALE GENOMIC DNA]</scope>
    <source>
        <strain evidence="13 14">CGMCC 1.3702</strain>
    </source>
</reference>
<feature type="binding site" evidence="10">
    <location>
        <position position="167"/>
    </location>
    <ligand>
        <name>ATP</name>
        <dbReference type="ChEBI" id="CHEBI:30616"/>
    </ligand>
</feature>
<dbReference type="Pfam" id="PF01743">
    <property type="entry name" value="PolyA_pol"/>
    <property type="match status" value="1"/>
</dbReference>
<feature type="binding site" evidence="10">
    <location>
        <position position="161"/>
    </location>
    <ligand>
        <name>ATP</name>
        <dbReference type="ChEBI" id="CHEBI:30616"/>
    </ligand>
</feature>
<evidence type="ECO:0000259" key="11">
    <source>
        <dbReference type="Pfam" id="PF01743"/>
    </source>
</evidence>
<dbReference type="EC" id="2.7.7.72" evidence="10"/>
<keyword evidence="8 10" id="KW-0460">Magnesium</keyword>
<evidence type="ECO:0000256" key="6">
    <source>
        <dbReference type="ARBA" id="ARBA00022800"/>
    </source>
</evidence>
<evidence type="ECO:0000313" key="13">
    <source>
        <dbReference type="EMBL" id="SFA74179.1"/>
    </source>
</evidence>
<dbReference type="PANTHER" id="PTHR46173:SF1">
    <property type="entry name" value="CCA TRNA NUCLEOTIDYLTRANSFERASE 1, MITOCHONDRIAL"/>
    <property type="match status" value="1"/>
</dbReference>
<dbReference type="InterPro" id="IPR032810">
    <property type="entry name" value="CCA-adding_enz_C"/>
</dbReference>
<evidence type="ECO:0000256" key="7">
    <source>
        <dbReference type="ARBA" id="ARBA00022840"/>
    </source>
</evidence>
<dbReference type="GO" id="GO:0160016">
    <property type="term" value="F:CCACCA tRNA nucleotidyltransferase activity"/>
    <property type="evidence" value="ECO:0007669"/>
    <property type="project" value="RHEA"/>
</dbReference>
<feature type="domain" description="CCA-adding enzyme C-terminal" evidence="12">
    <location>
        <begin position="267"/>
        <end position="394"/>
    </location>
</feature>
<comment type="catalytic activity">
    <reaction evidence="10">
        <text>a tRNA precursor + 2 CTP + ATP = a tRNA with a 3' CCA end + 3 diphosphate</text>
        <dbReference type="Rhea" id="RHEA:14433"/>
        <dbReference type="Rhea" id="RHEA-COMP:10465"/>
        <dbReference type="Rhea" id="RHEA-COMP:10468"/>
        <dbReference type="ChEBI" id="CHEBI:30616"/>
        <dbReference type="ChEBI" id="CHEBI:33019"/>
        <dbReference type="ChEBI" id="CHEBI:37563"/>
        <dbReference type="ChEBI" id="CHEBI:74896"/>
        <dbReference type="ChEBI" id="CHEBI:83071"/>
        <dbReference type="EC" id="2.7.7.72"/>
    </reaction>
</comment>
<feature type="binding site" evidence="10">
    <location>
        <position position="115"/>
    </location>
    <ligand>
        <name>CTP</name>
        <dbReference type="ChEBI" id="CHEBI:37563"/>
    </ligand>
</feature>
<dbReference type="GO" id="GO:0000049">
    <property type="term" value="F:tRNA binding"/>
    <property type="evidence" value="ECO:0007669"/>
    <property type="project" value="UniProtKB-UniRule"/>
</dbReference>
<feature type="binding site" evidence="10">
    <location>
        <position position="164"/>
    </location>
    <ligand>
        <name>ATP</name>
        <dbReference type="ChEBI" id="CHEBI:30616"/>
    </ligand>
</feature>
<feature type="binding site" evidence="10">
    <location>
        <position position="115"/>
    </location>
    <ligand>
        <name>ATP</name>
        <dbReference type="ChEBI" id="CHEBI:30616"/>
    </ligand>
</feature>
<dbReference type="CDD" id="cd05398">
    <property type="entry name" value="NT_ClassII-CCAase"/>
    <property type="match status" value="1"/>
</dbReference>
<keyword evidence="3 10" id="KW-0819">tRNA processing</keyword>
<dbReference type="HAMAP" id="MF_01263">
    <property type="entry name" value="CCA_bact_type3"/>
    <property type="match status" value="1"/>
</dbReference>
<feature type="binding site" evidence="10">
    <location>
        <position position="46"/>
    </location>
    <ligand>
        <name>Mg(2+)</name>
        <dbReference type="ChEBI" id="CHEBI:18420"/>
    </ligand>
</feature>
<comment type="miscellaneous">
    <text evidence="10">A single active site specifically recognizes both ATP and CTP and is responsible for their addition.</text>
</comment>
<proteinExistence type="inferred from homology"/>
<evidence type="ECO:0000259" key="12">
    <source>
        <dbReference type="Pfam" id="PF13735"/>
    </source>
</evidence>
<dbReference type="Gene3D" id="3.30.460.10">
    <property type="entry name" value="Beta Polymerase, domain 2"/>
    <property type="match status" value="1"/>
</dbReference>
<feature type="binding site" evidence="10">
    <location>
        <position position="158"/>
    </location>
    <ligand>
        <name>ATP</name>
        <dbReference type="ChEBI" id="CHEBI:30616"/>
    </ligand>
</feature>
<comment type="cofactor">
    <cofactor evidence="1 10">
        <name>Mg(2+)</name>
        <dbReference type="ChEBI" id="CHEBI:18420"/>
    </cofactor>
</comment>
<keyword evidence="5 10" id="KW-0479">Metal-binding</keyword>
<evidence type="ECO:0000256" key="4">
    <source>
        <dbReference type="ARBA" id="ARBA00022695"/>
    </source>
</evidence>
<dbReference type="EMBL" id="FOJW01000001">
    <property type="protein sequence ID" value="SFA74179.1"/>
    <property type="molecule type" value="Genomic_DNA"/>
</dbReference>
<keyword evidence="10" id="KW-0547">Nucleotide-binding</keyword>
<dbReference type="GO" id="GO:0004810">
    <property type="term" value="F:CCA tRNA nucleotidyltransferase activity"/>
    <property type="evidence" value="ECO:0007669"/>
    <property type="project" value="UniProtKB-UniRule"/>
</dbReference>
<evidence type="ECO:0000256" key="10">
    <source>
        <dbReference type="HAMAP-Rule" id="MF_01263"/>
    </source>
</evidence>
<dbReference type="GO" id="GO:0042245">
    <property type="term" value="P:RNA repair"/>
    <property type="evidence" value="ECO:0007669"/>
    <property type="project" value="UniProtKB-KW"/>
</dbReference>
<gene>
    <name evidence="10" type="primary">cca</name>
    <name evidence="13" type="ORF">SAMN04488072_101338</name>
</gene>
<dbReference type="InterPro" id="IPR043519">
    <property type="entry name" value="NT_sf"/>
</dbReference>
<feature type="binding site" evidence="10">
    <location>
        <position position="44"/>
    </location>
    <ligand>
        <name>Mg(2+)</name>
        <dbReference type="ChEBI" id="CHEBI:18420"/>
    </ligand>
</feature>
<feature type="binding site" evidence="10">
    <location>
        <position position="161"/>
    </location>
    <ligand>
        <name>CTP</name>
        <dbReference type="ChEBI" id="CHEBI:37563"/>
    </ligand>
</feature>
<feature type="binding site" evidence="10">
    <location>
        <position position="34"/>
    </location>
    <ligand>
        <name>CTP</name>
        <dbReference type="ChEBI" id="CHEBI:37563"/>
    </ligand>
</feature>
<feature type="binding site" evidence="10">
    <location>
        <position position="34"/>
    </location>
    <ligand>
        <name>ATP</name>
        <dbReference type="ChEBI" id="CHEBI:30616"/>
    </ligand>
</feature>
<feature type="domain" description="Poly A polymerase head" evidence="11">
    <location>
        <begin position="26"/>
        <end position="146"/>
    </location>
</feature>
<sequence>MLVVLTGQFRQAIEVLEQIETYGYDAYFVGGCVRDLLLGRKIGDIDIATSASPDIIRQIFEKVIPVGVEHGTVIVRHRHQSYEVTTFRVDGDYSDQRHPDSVQFIQTINQDLERRDFTINALAMDKNGVMIDLFDGQNDIRKGVIRTVGNGHERFKEDPLRIMRALRFSSQLGFSLDENVLNAAKSVLSEIETIAMERIVQETAKFFAGAYIETGLYYFKLIHAAEHLPILRENPHMIEQLPRGIKPLHSFGAVIAMFHFIEPAISIDEWTRQWKCSNKMKYEAAALSEALFHYKQHELDRWLVYRLRPYGYSNFVTLVNILFESSLSDDMVKKIEGSLPIHSKKDLAINGAELHSLFPDTNAGPWIGKTLNHIEKQVVLGELSNNKYVLKEWIKWNPHVTD</sequence>
<comment type="similarity">
    <text evidence="10">Belongs to the tRNA nucleotidyltransferase/poly(A) polymerase family. Bacterial CCA-adding enzyme type 3 subfamily.</text>
</comment>
<evidence type="ECO:0000256" key="3">
    <source>
        <dbReference type="ARBA" id="ARBA00022694"/>
    </source>
</evidence>
<evidence type="ECO:0000256" key="5">
    <source>
        <dbReference type="ARBA" id="ARBA00022723"/>
    </source>
</evidence>
<dbReference type="GO" id="GO:0001680">
    <property type="term" value="P:tRNA 3'-terminal CCA addition"/>
    <property type="evidence" value="ECO:0007669"/>
    <property type="project" value="UniProtKB-UniRule"/>
</dbReference>
<comment type="function">
    <text evidence="10">Catalyzes the addition and repair of the essential 3'-terminal CCA sequence in tRNAs without using a nucleic acid template. Adds these three nucleotides in the order of C, C, and A to the tRNA nucleotide-73, using CTP and ATP as substrates and producing inorganic pyrophosphate. tRNA 3'-terminal CCA addition is required both for tRNA processing and repair. Also involved in tRNA surveillance by mediating tandem CCA addition to generate a CCACCA at the 3' terminus of unstable tRNAs. While stable tRNAs receive only 3'-terminal CCA, unstable tRNAs are marked with CCACCA and rapidly degraded.</text>
</comment>
<evidence type="ECO:0000256" key="9">
    <source>
        <dbReference type="ARBA" id="ARBA00022884"/>
    </source>
</evidence>
<name>A0A1I0VCN6_9BACI</name>
<dbReference type="InterPro" id="IPR002646">
    <property type="entry name" value="PolA_pol_head_dom"/>
</dbReference>
<feature type="binding site" evidence="10">
    <location>
        <position position="164"/>
    </location>
    <ligand>
        <name>CTP</name>
        <dbReference type="ChEBI" id="CHEBI:37563"/>
    </ligand>
</feature>
<organism evidence="13 14">
    <name type="scientific">Lentibacillus halodurans</name>
    <dbReference type="NCBI Taxonomy" id="237679"/>
    <lineage>
        <taxon>Bacteria</taxon>
        <taxon>Bacillati</taxon>
        <taxon>Bacillota</taxon>
        <taxon>Bacilli</taxon>
        <taxon>Bacillales</taxon>
        <taxon>Bacillaceae</taxon>
        <taxon>Lentibacillus</taxon>
    </lineage>
</organism>
<keyword evidence="2 10" id="KW-0808">Transferase</keyword>
<keyword evidence="9 10" id="KW-0694">RNA-binding</keyword>
<dbReference type="Gene3D" id="1.10.3090.10">
    <property type="entry name" value="cca-adding enzyme, domain 2"/>
    <property type="match status" value="1"/>
</dbReference>
<comment type="catalytic activity">
    <reaction evidence="10">
        <text>a tRNA with a 3' CCA end + 2 CTP + ATP = a tRNA with a 3' CCACCA end + 3 diphosphate</text>
        <dbReference type="Rhea" id="RHEA:76235"/>
        <dbReference type="Rhea" id="RHEA-COMP:10468"/>
        <dbReference type="Rhea" id="RHEA-COMP:18655"/>
        <dbReference type="ChEBI" id="CHEBI:30616"/>
        <dbReference type="ChEBI" id="CHEBI:33019"/>
        <dbReference type="ChEBI" id="CHEBI:37563"/>
        <dbReference type="ChEBI" id="CHEBI:83071"/>
        <dbReference type="ChEBI" id="CHEBI:195187"/>
    </reaction>
</comment>
<keyword evidence="14" id="KW-1185">Reference proteome</keyword>
<evidence type="ECO:0000256" key="8">
    <source>
        <dbReference type="ARBA" id="ARBA00022842"/>
    </source>
</evidence>
<protein>
    <recommendedName>
        <fullName evidence="10">CCA-adding enzyme</fullName>
        <ecNumber evidence="10">2.7.7.72</ecNumber>
    </recommendedName>
    <alternativeName>
        <fullName evidence="10">CCA tRNA nucleotidyltransferase</fullName>
    </alternativeName>
    <alternativeName>
        <fullName evidence="10">tRNA CCA-pyrophosphorylase</fullName>
    </alternativeName>
    <alternativeName>
        <fullName evidence="10">tRNA adenylyl-/cytidylyl- transferase</fullName>
    </alternativeName>
    <alternativeName>
        <fullName evidence="10">tRNA nucleotidyltransferase</fullName>
    </alternativeName>
    <alternativeName>
        <fullName evidence="10">tRNA-NT</fullName>
    </alternativeName>
</protein>
<dbReference type="PANTHER" id="PTHR46173">
    <property type="entry name" value="CCA TRNA NUCLEOTIDYLTRANSFERASE 1, MITOCHONDRIAL"/>
    <property type="match status" value="1"/>
</dbReference>
<dbReference type="InterPro" id="IPR023068">
    <property type="entry name" value="CCA-adding_enz_firmicutes"/>
</dbReference>
<dbReference type="AlphaFoldDB" id="A0A1I0VCN6"/>
<dbReference type="SUPFAM" id="SSF81301">
    <property type="entry name" value="Nucleotidyltransferase"/>
    <property type="match status" value="1"/>
</dbReference>
<evidence type="ECO:0000256" key="2">
    <source>
        <dbReference type="ARBA" id="ARBA00022679"/>
    </source>
</evidence>
<keyword evidence="7 10" id="KW-0067">ATP-binding</keyword>
<comment type="subunit">
    <text evidence="10">Homodimer.</text>
</comment>
<feature type="binding site" evidence="10">
    <location>
        <position position="158"/>
    </location>
    <ligand>
        <name>CTP</name>
        <dbReference type="ChEBI" id="CHEBI:37563"/>
    </ligand>
</feature>
<dbReference type="GO" id="GO:0005524">
    <property type="term" value="F:ATP binding"/>
    <property type="evidence" value="ECO:0007669"/>
    <property type="project" value="UniProtKB-UniRule"/>
</dbReference>
<accession>A0A1I0VCN6</accession>
<evidence type="ECO:0000313" key="14">
    <source>
        <dbReference type="Proteomes" id="UP000198642"/>
    </source>
</evidence>
<feature type="binding site" evidence="10">
    <location>
        <position position="31"/>
    </location>
    <ligand>
        <name>ATP</name>
        <dbReference type="ChEBI" id="CHEBI:30616"/>
    </ligand>
</feature>
<feature type="binding site" evidence="10">
    <location>
        <position position="167"/>
    </location>
    <ligand>
        <name>CTP</name>
        <dbReference type="ChEBI" id="CHEBI:37563"/>
    </ligand>
</feature>